<dbReference type="CDD" id="cd00060">
    <property type="entry name" value="FHA"/>
    <property type="match status" value="1"/>
</dbReference>
<evidence type="ECO:0000256" key="1">
    <source>
        <dbReference type="ARBA" id="ARBA00022553"/>
    </source>
</evidence>
<reference evidence="3" key="2">
    <citation type="submission" date="2024-02" db="EMBL/GenBank/DDBJ databases">
        <title>Bacterial skin colonization with Propionibacterium avidum as a risk factor for Periprosthetic Joint Infections - a single-center prospective study.</title>
        <authorList>
            <person name="Achermann Y."/>
        </authorList>
    </citation>
    <scope>NUCLEOTIDE SEQUENCE</scope>
    <source>
        <strain evidence="3">PAVI-2017310195</strain>
    </source>
</reference>
<accession>A0A3E2DPC1</accession>
<evidence type="ECO:0000313" key="5">
    <source>
        <dbReference type="Proteomes" id="UP000259211"/>
    </source>
</evidence>
<keyword evidence="1" id="KW-0597">Phosphoprotein</keyword>
<feature type="domain" description="FHA" evidence="2">
    <location>
        <begin position="150"/>
        <end position="203"/>
    </location>
</feature>
<dbReference type="EMBL" id="JBAKUA010000002">
    <property type="protein sequence ID" value="MEH1545850.1"/>
    <property type="molecule type" value="Genomic_DNA"/>
</dbReference>
<dbReference type="InterPro" id="IPR008984">
    <property type="entry name" value="SMAD_FHA_dom_sf"/>
</dbReference>
<dbReference type="Pfam" id="PF12401">
    <property type="entry name" value="FhaA_N"/>
    <property type="match status" value="1"/>
</dbReference>
<dbReference type="SUPFAM" id="SSF49879">
    <property type="entry name" value="SMAD/FHA domain"/>
    <property type="match status" value="1"/>
</dbReference>
<evidence type="ECO:0000313" key="3">
    <source>
        <dbReference type="EMBL" id="MEH1545850.1"/>
    </source>
</evidence>
<evidence type="ECO:0000259" key="2">
    <source>
        <dbReference type="PROSITE" id="PS50006"/>
    </source>
</evidence>
<reference evidence="4 5" key="1">
    <citation type="submission" date="2017-07" db="EMBL/GenBank/DDBJ databases">
        <authorList>
            <person name="Sun Z.S."/>
            <person name="Albrecht U."/>
            <person name="Echele G."/>
            <person name="Lee C.C."/>
        </authorList>
    </citation>
    <scope>NUCLEOTIDE SEQUENCE [LARGE SCALE GENOMIC DNA]</scope>
    <source>
        <strain evidence="4 5">P16-029</strain>
    </source>
</reference>
<dbReference type="InterPro" id="IPR000253">
    <property type="entry name" value="FHA_dom"/>
</dbReference>
<evidence type="ECO:0000313" key="4">
    <source>
        <dbReference type="EMBL" id="RFT46793.1"/>
    </source>
</evidence>
<name>A0A3E2DPC1_9ACTN</name>
<dbReference type="SMART" id="SM00240">
    <property type="entry name" value="FHA"/>
    <property type="match status" value="1"/>
</dbReference>
<dbReference type="PROSITE" id="PS50006">
    <property type="entry name" value="FHA_DOMAIN"/>
    <property type="match status" value="1"/>
</dbReference>
<dbReference type="InterPro" id="IPR042287">
    <property type="entry name" value="FhaA_N_sf"/>
</dbReference>
<proteinExistence type="predicted"/>
<dbReference type="InterPro" id="IPR050923">
    <property type="entry name" value="Cell_Proc_Reg/RNA_Proc"/>
</dbReference>
<dbReference type="AlphaFoldDB" id="A0A3E2DPC1"/>
<organism evidence="4 5">
    <name type="scientific">Cutibacterium avidum</name>
    <dbReference type="NCBI Taxonomy" id="33010"/>
    <lineage>
        <taxon>Bacteria</taxon>
        <taxon>Bacillati</taxon>
        <taxon>Actinomycetota</taxon>
        <taxon>Actinomycetes</taxon>
        <taxon>Propionibacteriales</taxon>
        <taxon>Propionibacteriaceae</taxon>
        <taxon>Cutibacterium</taxon>
    </lineage>
</organism>
<dbReference type="Proteomes" id="UP001309299">
    <property type="component" value="Unassembled WGS sequence"/>
</dbReference>
<gene>
    <name evidence="4" type="ORF">CHT91_00190</name>
    <name evidence="3" type="ORF">V7F78_02220</name>
</gene>
<dbReference type="PANTHER" id="PTHR23308">
    <property type="entry name" value="NUCLEAR INHIBITOR OF PROTEIN PHOSPHATASE-1"/>
    <property type="match status" value="1"/>
</dbReference>
<sequence>MGFLDKVEKSIEGAVSGVFARAFRGEVEPVEIAGRLQRELDSEAQILSRDKSLVPNDFVVRLSSHDYERLVPYTKTLNAEIIPTLRDHASERHYVFNGPIHIRYDLDDSLPVGKFTVLTGENHAKATAGRRAPLVLEVNGVRHPLTPPGLTIGRGSDADIRINDPGISRLHARVNVWPQGDGIGLSIEDLNSTNGVSVNGVKVSSAEISDGSRIEIGSTRMLVHSPTGM</sequence>
<dbReference type="Gene3D" id="2.60.200.20">
    <property type="match status" value="1"/>
</dbReference>
<comment type="caution">
    <text evidence="4">The sequence shown here is derived from an EMBL/GenBank/DDBJ whole genome shotgun (WGS) entry which is preliminary data.</text>
</comment>
<dbReference type="EMBL" id="NOWI01000001">
    <property type="protein sequence ID" value="RFT46793.1"/>
    <property type="molecule type" value="Genomic_DNA"/>
</dbReference>
<dbReference type="Proteomes" id="UP000259211">
    <property type="component" value="Unassembled WGS sequence"/>
</dbReference>
<protein>
    <submittedName>
        <fullName evidence="4">DUF2662 domain-containing protein</fullName>
    </submittedName>
    <submittedName>
        <fullName evidence="3">DUF3662 and FHA domain-containing protein</fullName>
    </submittedName>
</protein>
<dbReference type="Gene3D" id="3.30.2320.60">
    <property type="entry name" value="FhaA, phosphopeptide-binding domain (DUF3662)"/>
    <property type="match status" value="1"/>
</dbReference>
<dbReference type="RefSeq" id="WP_016666781.1">
    <property type="nucleotide sequence ID" value="NZ_AP024308.1"/>
</dbReference>
<dbReference type="InterPro" id="IPR022128">
    <property type="entry name" value="FhaA_N"/>
</dbReference>
<dbReference type="Pfam" id="PF00498">
    <property type="entry name" value="FHA"/>
    <property type="match status" value="1"/>
</dbReference>